<evidence type="ECO:0000256" key="1">
    <source>
        <dbReference type="SAM" id="MobiDB-lite"/>
    </source>
</evidence>
<feature type="compositionally biased region" description="Polar residues" evidence="1">
    <location>
        <begin position="286"/>
        <end position="297"/>
    </location>
</feature>
<dbReference type="Proteomes" id="UP000036987">
    <property type="component" value="Unassembled WGS sequence"/>
</dbReference>
<gene>
    <name evidence="2" type="ORF">ZOSMA_83G00370</name>
</gene>
<dbReference type="EMBL" id="LFYR01002038">
    <property type="protein sequence ID" value="KMZ57661.1"/>
    <property type="molecule type" value="Genomic_DNA"/>
</dbReference>
<reference evidence="3" key="1">
    <citation type="journal article" date="2016" name="Nature">
        <title>The genome of the seagrass Zostera marina reveals angiosperm adaptation to the sea.</title>
        <authorList>
            <person name="Olsen J.L."/>
            <person name="Rouze P."/>
            <person name="Verhelst B."/>
            <person name="Lin Y.-C."/>
            <person name="Bayer T."/>
            <person name="Collen J."/>
            <person name="Dattolo E."/>
            <person name="De Paoli E."/>
            <person name="Dittami S."/>
            <person name="Maumus F."/>
            <person name="Michel G."/>
            <person name="Kersting A."/>
            <person name="Lauritano C."/>
            <person name="Lohaus R."/>
            <person name="Toepel M."/>
            <person name="Tonon T."/>
            <person name="Vanneste K."/>
            <person name="Amirebrahimi M."/>
            <person name="Brakel J."/>
            <person name="Bostroem C."/>
            <person name="Chovatia M."/>
            <person name="Grimwood J."/>
            <person name="Jenkins J.W."/>
            <person name="Jueterbock A."/>
            <person name="Mraz A."/>
            <person name="Stam W.T."/>
            <person name="Tice H."/>
            <person name="Bornberg-Bauer E."/>
            <person name="Green P.J."/>
            <person name="Pearson G.A."/>
            <person name="Procaccini G."/>
            <person name="Duarte C.M."/>
            <person name="Schmutz J."/>
            <person name="Reusch T.B.H."/>
            <person name="Van de Peer Y."/>
        </authorList>
    </citation>
    <scope>NUCLEOTIDE SEQUENCE [LARGE SCALE GENOMIC DNA]</scope>
    <source>
        <strain evidence="3">cv. Finnish</strain>
    </source>
</reference>
<protein>
    <submittedName>
        <fullName evidence="2">Uncharacterized protein</fullName>
    </submittedName>
</protein>
<feature type="compositionally biased region" description="Polar residues" evidence="1">
    <location>
        <begin position="144"/>
        <end position="155"/>
    </location>
</feature>
<feature type="compositionally biased region" description="Basic and acidic residues" evidence="1">
    <location>
        <begin position="60"/>
        <end position="69"/>
    </location>
</feature>
<keyword evidence="3" id="KW-1185">Reference proteome</keyword>
<feature type="region of interest" description="Disordered" evidence="1">
    <location>
        <begin position="51"/>
        <end position="297"/>
    </location>
</feature>
<accession>A0A0K9NLP6</accession>
<feature type="compositionally biased region" description="Basic residues" evidence="1">
    <location>
        <begin position="178"/>
        <end position="187"/>
    </location>
</feature>
<proteinExistence type="predicted"/>
<evidence type="ECO:0000313" key="3">
    <source>
        <dbReference type="Proteomes" id="UP000036987"/>
    </source>
</evidence>
<feature type="compositionally biased region" description="Low complexity" evidence="1">
    <location>
        <begin position="208"/>
        <end position="258"/>
    </location>
</feature>
<sequence length="297" mass="30742">MWIHNHQHIWGTQLRIHQVKLEDPITIAEGSDMELAGSNMKIVGSGNENFGSIIGSGENPTKDPLKDPDNDLGGSRVDNSNFLGDVEKRQGHLSKVQGEQSKNQGRGVEQPKVLGDQGRSKSGGSIDGDEELREGEGESPGQWVGSNVENRSALSGANKEPRKAGEENMGVRLDPPRPFKRYSKNSKKGGGFSYQDRSDQKNSGSRVGANLRASSGSGANSGANSGSSGSSRVSSGSSLSSGGNIGSSTSSGASSNLGIGSGSGSGTSSALENSSRASSGLKSKVSPENSPWGNRIV</sequence>
<comment type="caution">
    <text evidence="2">The sequence shown here is derived from an EMBL/GenBank/DDBJ whole genome shotgun (WGS) entry which is preliminary data.</text>
</comment>
<feature type="compositionally biased region" description="Low complexity" evidence="1">
    <location>
        <begin position="266"/>
        <end position="279"/>
    </location>
</feature>
<organism evidence="2 3">
    <name type="scientific">Zostera marina</name>
    <name type="common">Eelgrass</name>
    <dbReference type="NCBI Taxonomy" id="29655"/>
    <lineage>
        <taxon>Eukaryota</taxon>
        <taxon>Viridiplantae</taxon>
        <taxon>Streptophyta</taxon>
        <taxon>Embryophyta</taxon>
        <taxon>Tracheophyta</taxon>
        <taxon>Spermatophyta</taxon>
        <taxon>Magnoliopsida</taxon>
        <taxon>Liliopsida</taxon>
        <taxon>Zosteraceae</taxon>
        <taxon>Zostera</taxon>
    </lineage>
</organism>
<name>A0A0K9NLP6_ZOSMR</name>
<evidence type="ECO:0000313" key="2">
    <source>
        <dbReference type="EMBL" id="KMZ57661.1"/>
    </source>
</evidence>
<dbReference type="AlphaFoldDB" id="A0A0K9NLP6"/>